<dbReference type="Proteomes" id="UP000824071">
    <property type="component" value="Unassembled WGS sequence"/>
</dbReference>
<gene>
    <name evidence="9" type="ORF">IAC53_01700</name>
</gene>
<evidence type="ECO:0000256" key="4">
    <source>
        <dbReference type="ARBA" id="ARBA00022729"/>
    </source>
</evidence>
<evidence type="ECO:0000313" key="9">
    <source>
        <dbReference type="EMBL" id="HIU35308.1"/>
    </source>
</evidence>
<dbReference type="EMBL" id="DVMW01000015">
    <property type="protein sequence ID" value="HIU35308.1"/>
    <property type="molecule type" value="Genomic_DNA"/>
</dbReference>
<reference evidence="9" key="1">
    <citation type="submission" date="2020-10" db="EMBL/GenBank/DDBJ databases">
        <authorList>
            <person name="Gilroy R."/>
        </authorList>
    </citation>
    <scope>NUCLEOTIDE SEQUENCE</scope>
    <source>
        <strain evidence="9">ChiGjej1B1-19959</strain>
    </source>
</reference>
<dbReference type="PROSITE" id="PS51257">
    <property type="entry name" value="PROKAR_LIPOPROTEIN"/>
    <property type="match status" value="1"/>
</dbReference>
<dbReference type="AlphaFoldDB" id="A0A9D1LCA2"/>
<evidence type="ECO:0000256" key="1">
    <source>
        <dbReference type="ARBA" id="ARBA00004193"/>
    </source>
</evidence>
<dbReference type="PANTHER" id="PTHR34296">
    <property type="entry name" value="TRANSCRIPTIONAL ACTIVATOR PROTEIN MED"/>
    <property type="match status" value="1"/>
</dbReference>
<sequence>MKKILAITMALCLMLLVFAGCGGQQTDDPAAPGTDAVKIVLLINGTLGDKSFFDSAKNGMDLIKEKYGDKVETQTVEMTYDATKWTPALIEFSEDPDTDIIISGTWQMVDRVIEVAPDYPEKKYIVYDAEVDYSSGDYSNVYSITYKQNEASFLAGAASALVSKTNVFGFVGGMDNVTINDFLVGLIAGAQYVKPEMRFTTAYIGNFDDAVKAKEITLSQINNQNADIVYGCAGQAGLGSIEAAAEQGVYALGGDADQAMLFKGVDDAKASCIITSILKRVDNSLLRAVTASMEGTLEWGTTGSFGLSDESVGLAENEYYEAILTADQRAQVEEIKQKIISGEIEVPTALGRDTQEVKDYIDAAA</sequence>
<dbReference type="Pfam" id="PF02608">
    <property type="entry name" value="Bmp"/>
    <property type="match status" value="1"/>
</dbReference>
<comment type="subcellular location">
    <subcellularLocation>
        <location evidence="1">Cell membrane</location>
        <topology evidence="1">Lipid-anchor</topology>
    </subcellularLocation>
</comment>
<keyword evidence="6" id="KW-0449">Lipoprotein</keyword>
<dbReference type="SUPFAM" id="SSF53822">
    <property type="entry name" value="Periplasmic binding protein-like I"/>
    <property type="match status" value="1"/>
</dbReference>
<evidence type="ECO:0000256" key="3">
    <source>
        <dbReference type="ARBA" id="ARBA00022475"/>
    </source>
</evidence>
<dbReference type="InterPro" id="IPR028082">
    <property type="entry name" value="Peripla_BP_I"/>
</dbReference>
<evidence type="ECO:0000256" key="5">
    <source>
        <dbReference type="ARBA" id="ARBA00023136"/>
    </source>
</evidence>
<keyword evidence="3" id="KW-1003">Cell membrane</keyword>
<dbReference type="Gene3D" id="3.40.50.2300">
    <property type="match status" value="2"/>
</dbReference>
<dbReference type="InterPro" id="IPR003760">
    <property type="entry name" value="PnrA-like"/>
</dbReference>
<dbReference type="GO" id="GO:0005886">
    <property type="term" value="C:plasma membrane"/>
    <property type="evidence" value="ECO:0007669"/>
    <property type="project" value="UniProtKB-SubCell"/>
</dbReference>
<evidence type="ECO:0000256" key="7">
    <source>
        <dbReference type="SAM" id="SignalP"/>
    </source>
</evidence>
<name>A0A9D1LCA2_9FIRM</name>
<comment type="caution">
    <text evidence="9">The sequence shown here is derived from an EMBL/GenBank/DDBJ whole genome shotgun (WGS) entry which is preliminary data.</text>
</comment>
<accession>A0A9D1LCA2</accession>
<evidence type="ECO:0000256" key="2">
    <source>
        <dbReference type="ARBA" id="ARBA00008610"/>
    </source>
</evidence>
<organism evidence="9 10">
    <name type="scientific">Candidatus Fimenecus excrementigallinarum</name>
    <dbReference type="NCBI Taxonomy" id="2840816"/>
    <lineage>
        <taxon>Bacteria</taxon>
        <taxon>Bacillati</taxon>
        <taxon>Bacillota</taxon>
        <taxon>Clostridia</taxon>
        <taxon>Candidatus Fimenecus</taxon>
    </lineage>
</organism>
<evidence type="ECO:0000313" key="10">
    <source>
        <dbReference type="Proteomes" id="UP000824071"/>
    </source>
</evidence>
<reference evidence="9" key="2">
    <citation type="journal article" date="2021" name="PeerJ">
        <title>Extensive microbial diversity within the chicken gut microbiome revealed by metagenomics and culture.</title>
        <authorList>
            <person name="Gilroy R."/>
            <person name="Ravi A."/>
            <person name="Getino M."/>
            <person name="Pursley I."/>
            <person name="Horton D.L."/>
            <person name="Alikhan N.F."/>
            <person name="Baker D."/>
            <person name="Gharbi K."/>
            <person name="Hall N."/>
            <person name="Watson M."/>
            <person name="Adriaenssens E.M."/>
            <person name="Foster-Nyarko E."/>
            <person name="Jarju S."/>
            <person name="Secka A."/>
            <person name="Antonio M."/>
            <person name="Oren A."/>
            <person name="Chaudhuri R.R."/>
            <person name="La Ragione R."/>
            <person name="Hildebrand F."/>
            <person name="Pallen M.J."/>
        </authorList>
    </citation>
    <scope>NUCLEOTIDE SEQUENCE</scope>
    <source>
        <strain evidence="9">ChiGjej1B1-19959</strain>
    </source>
</reference>
<dbReference type="PANTHER" id="PTHR34296:SF2">
    <property type="entry name" value="ABC TRANSPORTER GUANOSINE-BINDING PROTEIN NUPN"/>
    <property type="match status" value="1"/>
</dbReference>
<dbReference type="InterPro" id="IPR050957">
    <property type="entry name" value="BMP_lipoprotein"/>
</dbReference>
<keyword evidence="4 7" id="KW-0732">Signal</keyword>
<protein>
    <submittedName>
        <fullName evidence="9">BMP family ABC transporter substrate-binding protein</fullName>
    </submittedName>
</protein>
<evidence type="ECO:0000259" key="8">
    <source>
        <dbReference type="Pfam" id="PF02608"/>
    </source>
</evidence>
<proteinExistence type="inferred from homology"/>
<dbReference type="CDD" id="cd19964">
    <property type="entry name" value="PBP1_BMP-like"/>
    <property type="match status" value="1"/>
</dbReference>
<evidence type="ECO:0000256" key="6">
    <source>
        <dbReference type="ARBA" id="ARBA00023288"/>
    </source>
</evidence>
<keyword evidence="5" id="KW-0472">Membrane</keyword>
<feature type="signal peptide" evidence="7">
    <location>
        <begin position="1"/>
        <end position="19"/>
    </location>
</feature>
<comment type="similarity">
    <text evidence="2">Belongs to the BMP lipoprotein family.</text>
</comment>
<feature type="domain" description="ABC transporter substrate-binding protein PnrA-like" evidence="8">
    <location>
        <begin position="37"/>
        <end position="348"/>
    </location>
</feature>
<feature type="chain" id="PRO_5039220031" evidence="7">
    <location>
        <begin position="20"/>
        <end position="365"/>
    </location>
</feature>